<name>A0A7T8GYI0_CALRO</name>
<organism evidence="1 2">
    <name type="scientific">Caligus rogercresseyi</name>
    <name type="common">Sea louse</name>
    <dbReference type="NCBI Taxonomy" id="217165"/>
    <lineage>
        <taxon>Eukaryota</taxon>
        <taxon>Metazoa</taxon>
        <taxon>Ecdysozoa</taxon>
        <taxon>Arthropoda</taxon>
        <taxon>Crustacea</taxon>
        <taxon>Multicrustacea</taxon>
        <taxon>Hexanauplia</taxon>
        <taxon>Copepoda</taxon>
        <taxon>Siphonostomatoida</taxon>
        <taxon>Caligidae</taxon>
        <taxon>Caligus</taxon>
    </lineage>
</organism>
<accession>A0A7T8GYI0</accession>
<reference evidence="2" key="1">
    <citation type="submission" date="2021-01" db="EMBL/GenBank/DDBJ databases">
        <title>Caligus Genome Assembly.</title>
        <authorList>
            <person name="Gallardo-Escarate C."/>
        </authorList>
    </citation>
    <scope>NUCLEOTIDE SEQUENCE [LARGE SCALE GENOMIC DNA]</scope>
</reference>
<dbReference type="EMBL" id="CP045898">
    <property type="protein sequence ID" value="QQP40213.1"/>
    <property type="molecule type" value="Genomic_DNA"/>
</dbReference>
<protein>
    <submittedName>
        <fullName evidence="1">Uncharacterized protein</fullName>
    </submittedName>
</protein>
<keyword evidence="2" id="KW-1185">Reference proteome</keyword>
<evidence type="ECO:0000313" key="1">
    <source>
        <dbReference type="EMBL" id="QQP40213.1"/>
    </source>
</evidence>
<dbReference type="Proteomes" id="UP000595437">
    <property type="component" value="Chromosome 9"/>
</dbReference>
<dbReference type="AlphaFoldDB" id="A0A7T8GYI0"/>
<gene>
    <name evidence="1" type="ORF">FKW44_014192</name>
</gene>
<evidence type="ECO:0000313" key="2">
    <source>
        <dbReference type="Proteomes" id="UP000595437"/>
    </source>
</evidence>
<sequence length="73" mass="8104">MGNVVDCPGAIYLGAQKNRQFPHTADHVPISISAGRRTGAQCSSSDSWMWMRFKTKHPVTFQSKKNLRSVAGR</sequence>
<proteinExistence type="predicted"/>